<keyword evidence="1 6" id="KW-0645">Protease</keyword>
<keyword evidence="7" id="KW-1133">Transmembrane helix</keyword>
<dbReference type="EMBL" id="CP114014">
    <property type="protein sequence ID" value="XAY06927.1"/>
    <property type="molecule type" value="Genomic_DNA"/>
</dbReference>
<evidence type="ECO:0000313" key="10">
    <source>
        <dbReference type="EMBL" id="XAY06927.1"/>
    </source>
</evidence>
<feature type="domain" description="Peptidase M48" evidence="8">
    <location>
        <begin position="201"/>
        <end position="393"/>
    </location>
</feature>
<keyword evidence="7" id="KW-0472">Membrane</keyword>
<organism evidence="10">
    <name type="scientific">Paraconexibacter sp. AEG42_29</name>
    <dbReference type="NCBI Taxonomy" id="2997339"/>
    <lineage>
        <taxon>Bacteria</taxon>
        <taxon>Bacillati</taxon>
        <taxon>Actinomycetota</taxon>
        <taxon>Thermoleophilia</taxon>
        <taxon>Solirubrobacterales</taxon>
        <taxon>Paraconexibacteraceae</taxon>
        <taxon>Paraconexibacter</taxon>
    </lineage>
</organism>
<comment type="similarity">
    <text evidence="6">Belongs to the peptidase M48 family.</text>
</comment>
<feature type="transmembrane region" description="Helical" evidence="7">
    <location>
        <begin position="54"/>
        <end position="75"/>
    </location>
</feature>
<evidence type="ECO:0000256" key="1">
    <source>
        <dbReference type="ARBA" id="ARBA00022670"/>
    </source>
</evidence>
<keyword evidence="7" id="KW-0812">Transmembrane</keyword>
<gene>
    <name evidence="10" type="primary">htpX_2</name>
    <name evidence="10" type="ORF">DSM112329_03805</name>
</gene>
<feature type="domain" description="CAAX prenyl protease 1 N-terminal" evidence="9">
    <location>
        <begin position="32"/>
        <end position="191"/>
    </location>
</feature>
<protein>
    <submittedName>
        <fullName evidence="10">Protease HtpX</fullName>
        <ecNumber evidence="10">3.4.24.-</ecNumber>
    </submittedName>
</protein>
<feature type="transmembrane region" description="Helical" evidence="7">
    <location>
        <begin position="308"/>
        <end position="330"/>
    </location>
</feature>
<comment type="cofactor">
    <cofactor evidence="6">
        <name>Zn(2+)</name>
        <dbReference type="ChEBI" id="CHEBI:29105"/>
    </cofactor>
    <text evidence="6">Binds 1 zinc ion per subunit.</text>
</comment>
<evidence type="ECO:0000259" key="9">
    <source>
        <dbReference type="Pfam" id="PF16491"/>
    </source>
</evidence>
<feature type="transmembrane region" description="Helical" evidence="7">
    <location>
        <begin position="138"/>
        <end position="156"/>
    </location>
</feature>
<feature type="transmembrane region" description="Helical" evidence="7">
    <location>
        <begin position="278"/>
        <end position="296"/>
    </location>
</feature>
<evidence type="ECO:0000256" key="5">
    <source>
        <dbReference type="ARBA" id="ARBA00023049"/>
    </source>
</evidence>
<keyword evidence="4 6" id="KW-0862">Zinc</keyword>
<sequence length="404" mass="43153">MRLAAVVVAALLAAEGAVLLMSPRSGVLEPRPIDITGYFSAAAIDRARDYRDGVLWIALAALALKALLLIALVARPPEWLTRVRKRPIVAGAAAGAALSLALALVTVPLDAVAHARAVDVGLSTQDWGAWAADLLRRTAVGALMAAPVAAIAIAVVRRAPRRWWIPGSGLIVVLGALFVTAGPVVLDPLFNDFTPLRGQARADVLQLARAAGVEVDDVQVVDASRRTTAANAYVTGLGHTKRVVIYDTLLRRFTRAERRLVIAHELGHVRRHDVPRGLLYLLLVAPFGTLAVARLGEALAPRGARGDAAGPGTLPALVLALALVALPMTWISNQLSRRVEARADTFALELTRDPDAFIAFERRITLQNISNPDPPRLSQWLFGTHPTIRERIGAGEAQKRAGGR</sequence>
<dbReference type="InterPro" id="IPR001915">
    <property type="entry name" value="Peptidase_M48"/>
</dbReference>
<feature type="transmembrane region" description="Helical" evidence="7">
    <location>
        <begin position="87"/>
        <end position="109"/>
    </location>
</feature>
<keyword evidence="2" id="KW-0479">Metal-binding</keyword>
<dbReference type="GO" id="GO:0004222">
    <property type="term" value="F:metalloendopeptidase activity"/>
    <property type="evidence" value="ECO:0007669"/>
    <property type="project" value="InterPro"/>
</dbReference>
<keyword evidence="3 6" id="KW-0378">Hydrolase</keyword>
<dbReference type="GO" id="GO:0006508">
    <property type="term" value="P:proteolysis"/>
    <property type="evidence" value="ECO:0007669"/>
    <property type="project" value="UniProtKB-KW"/>
</dbReference>
<dbReference type="AlphaFoldDB" id="A0AAU7AYY0"/>
<proteinExistence type="inferred from homology"/>
<evidence type="ECO:0000256" key="7">
    <source>
        <dbReference type="SAM" id="Phobius"/>
    </source>
</evidence>
<dbReference type="KEGG" id="parq:DSM112329_03805"/>
<dbReference type="GO" id="GO:0046872">
    <property type="term" value="F:metal ion binding"/>
    <property type="evidence" value="ECO:0007669"/>
    <property type="project" value="UniProtKB-KW"/>
</dbReference>
<dbReference type="EC" id="3.4.24.-" evidence="10"/>
<dbReference type="InterPro" id="IPR032456">
    <property type="entry name" value="Peptidase_M48_N"/>
</dbReference>
<keyword evidence="5 6" id="KW-0482">Metalloprotease</keyword>
<dbReference type="Pfam" id="PF16491">
    <property type="entry name" value="Peptidase_M48_N"/>
    <property type="match status" value="1"/>
</dbReference>
<dbReference type="Pfam" id="PF01435">
    <property type="entry name" value="Peptidase_M48"/>
    <property type="match status" value="1"/>
</dbReference>
<evidence type="ECO:0000256" key="3">
    <source>
        <dbReference type="ARBA" id="ARBA00022801"/>
    </source>
</evidence>
<feature type="transmembrane region" description="Helical" evidence="7">
    <location>
        <begin position="163"/>
        <end position="186"/>
    </location>
</feature>
<dbReference type="PANTHER" id="PTHR10120">
    <property type="entry name" value="CAAX PRENYL PROTEASE 1"/>
    <property type="match status" value="1"/>
</dbReference>
<evidence type="ECO:0000256" key="2">
    <source>
        <dbReference type="ARBA" id="ARBA00022723"/>
    </source>
</evidence>
<evidence type="ECO:0000256" key="6">
    <source>
        <dbReference type="RuleBase" id="RU003983"/>
    </source>
</evidence>
<evidence type="ECO:0000259" key="8">
    <source>
        <dbReference type="Pfam" id="PF01435"/>
    </source>
</evidence>
<accession>A0AAU7AYY0</accession>
<name>A0AAU7AYY0_9ACTN</name>
<dbReference type="Gene3D" id="3.30.2010.10">
    <property type="entry name" value="Metalloproteases ('zincins'), catalytic domain"/>
    <property type="match status" value="1"/>
</dbReference>
<reference evidence="10" key="1">
    <citation type="submission" date="2022-12" db="EMBL/GenBank/DDBJ databases">
        <title>Paraconexibacter alkalitolerans sp. nov. and Baekduia alba sp. nov., isolated from soil and emended description of the genera Paraconexibacter (Chun et al., 2020) and Baekduia (An et al., 2020).</title>
        <authorList>
            <person name="Vieira S."/>
            <person name="Huber K.J."/>
            <person name="Geppert A."/>
            <person name="Wolf J."/>
            <person name="Neumann-Schaal M."/>
            <person name="Muesken M."/>
            <person name="Overmann J."/>
        </authorList>
    </citation>
    <scope>NUCLEOTIDE SEQUENCE</scope>
    <source>
        <strain evidence="10">AEG42_29</strain>
    </source>
</reference>
<evidence type="ECO:0000256" key="4">
    <source>
        <dbReference type="ARBA" id="ARBA00022833"/>
    </source>
</evidence>